<dbReference type="Proteomes" id="UP000501421">
    <property type="component" value="Plasmid pGspE55-1"/>
</dbReference>
<dbReference type="EMBL" id="AP022558">
    <property type="protein sequence ID" value="BBW98899.1"/>
    <property type="molecule type" value="Genomic_DNA"/>
</dbReference>
<proteinExistence type="predicted"/>
<sequence>MLLLLETETYRVEVRYDEFAQNPRTNEASFGHLVCWHHRYRLGDEHSFAEPRDFLEHLALELATEEDVEPFVQRKFGDGVWYDNETDSWFFGEDLYGYEDRESAEQALEKEKEWYRNEEWVQDAKDEELLAVIARHAFVLPVYLYDHSGLALSMSRFSCQWDSGQVGWMYVTHEEILREYGDFHSGVLQLVKSILQEELKRYEDFINGNVFLFYVENKETKQTAAIGNVYEQDLETIPYLSSDVVPETLFESAFWKECVKDLVN</sequence>
<keyword evidence="2" id="KW-1185">Reference proteome</keyword>
<gene>
    <name evidence="1" type="ORF">GsuE55_37320</name>
</gene>
<keyword evidence="1" id="KW-0614">Plasmid</keyword>
<evidence type="ECO:0000313" key="1">
    <source>
        <dbReference type="EMBL" id="BBW98899.1"/>
    </source>
</evidence>
<reference evidence="2" key="1">
    <citation type="journal article" date="2020" name="Microbiol. Resour. Announc.">
        <title>Complete Genome Sequence of Geobacillus sp. Strain E55-1, Isolated from Mine Geyser in Japan.</title>
        <authorList>
            <person name="Miyazaki K."/>
            <person name="Hase E."/>
            <person name="Tokito N."/>
        </authorList>
    </citation>
    <scope>NUCLEOTIDE SEQUENCE [LARGE SCALE GENOMIC DNA]</scope>
    <source>
        <strain evidence="2">E55-1</strain>
        <plasmid evidence="2">pGspE55-1</plasmid>
    </source>
</reference>
<geneLocation type="plasmid" evidence="1 2">
    <name>pGspE55-1</name>
</geneLocation>
<dbReference type="AlphaFoldDB" id="A0A679FV86"/>
<dbReference type="RefSeq" id="WP_172418876.1">
    <property type="nucleotide sequence ID" value="NZ_AP022558.1"/>
</dbReference>
<accession>A0A679FV86</accession>
<protein>
    <submittedName>
        <fullName evidence="1">Uncharacterized protein</fullName>
    </submittedName>
</protein>
<organism evidence="1 2">
    <name type="scientific">Geobacillus subterraneus</name>
    <dbReference type="NCBI Taxonomy" id="129338"/>
    <lineage>
        <taxon>Bacteria</taxon>
        <taxon>Bacillati</taxon>
        <taxon>Bacillota</taxon>
        <taxon>Bacilli</taxon>
        <taxon>Bacillales</taxon>
        <taxon>Anoxybacillaceae</taxon>
        <taxon>Geobacillus</taxon>
    </lineage>
</organism>
<evidence type="ECO:0000313" key="2">
    <source>
        <dbReference type="Proteomes" id="UP000501421"/>
    </source>
</evidence>
<name>A0A679FV86_9BACL</name>